<sequence>MIWQEGAGVSIWDRILLSVAGTLSFLLRGRWRTVVWVGVSILVYLAAPIFGKWPAWSGIGILLIYGVLSLLLAATQRWLEREEQRRENPV</sequence>
<feature type="transmembrane region" description="Helical" evidence="1">
    <location>
        <begin position="34"/>
        <end position="50"/>
    </location>
</feature>
<organism evidence="2 3">
    <name type="scientific">Candidatus Woykebacteria bacterium RBG_13_40_15</name>
    <dbReference type="NCBI Taxonomy" id="1802593"/>
    <lineage>
        <taxon>Bacteria</taxon>
        <taxon>Candidatus Woykeibacteriota</taxon>
    </lineage>
</organism>
<feature type="transmembrane region" description="Helical" evidence="1">
    <location>
        <begin position="6"/>
        <end position="27"/>
    </location>
</feature>
<evidence type="ECO:0000313" key="3">
    <source>
        <dbReference type="Proteomes" id="UP000176631"/>
    </source>
</evidence>
<dbReference type="STRING" id="1802593.A2172_02310"/>
<comment type="caution">
    <text evidence="2">The sequence shown here is derived from an EMBL/GenBank/DDBJ whole genome shotgun (WGS) entry which is preliminary data.</text>
</comment>
<evidence type="ECO:0000313" key="2">
    <source>
        <dbReference type="EMBL" id="OGY23189.1"/>
    </source>
</evidence>
<proteinExistence type="predicted"/>
<reference evidence="2 3" key="1">
    <citation type="journal article" date="2016" name="Nat. Commun.">
        <title>Thousands of microbial genomes shed light on interconnected biogeochemical processes in an aquifer system.</title>
        <authorList>
            <person name="Anantharaman K."/>
            <person name="Brown C.T."/>
            <person name="Hug L.A."/>
            <person name="Sharon I."/>
            <person name="Castelle C.J."/>
            <person name="Probst A.J."/>
            <person name="Thomas B.C."/>
            <person name="Singh A."/>
            <person name="Wilkins M.J."/>
            <person name="Karaoz U."/>
            <person name="Brodie E.L."/>
            <person name="Williams K.H."/>
            <person name="Hubbard S.S."/>
            <person name="Banfield J.F."/>
        </authorList>
    </citation>
    <scope>NUCLEOTIDE SEQUENCE [LARGE SCALE GENOMIC DNA]</scope>
</reference>
<accession>A0A1G1W6A1</accession>
<evidence type="ECO:0000256" key="1">
    <source>
        <dbReference type="SAM" id="Phobius"/>
    </source>
</evidence>
<dbReference type="Proteomes" id="UP000176631">
    <property type="component" value="Unassembled WGS sequence"/>
</dbReference>
<keyword evidence="1" id="KW-0472">Membrane</keyword>
<feature type="transmembrane region" description="Helical" evidence="1">
    <location>
        <begin position="56"/>
        <end position="75"/>
    </location>
</feature>
<protein>
    <submittedName>
        <fullName evidence="2">Uncharacterized protein</fullName>
    </submittedName>
</protein>
<keyword evidence="1" id="KW-0812">Transmembrane</keyword>
<dbReference type="EMBL" id="MHCP01000028">
    <property type="protein sequence ID" value="OGY23189.1"/>
    <property type="molecule type" value="Genomic_DNA"/>
</dbReference>
<gene>
    <name evidence="2" type="ORF">A2172_02310</name>
</gene>
<dbReference type="AlphaFoldDB" id="A0A1G1W6A1"/>
<name>A0A1G1W6A1_9BACT</name>
<keyword evidence="1" id="KW-1133">Transmembrane helix</keyword>